<comment type="caution">
    <text evidence="2">The sequence shown here is derived from an EMBL/GenBank/DDBJ whole genome shotgun (WGS) entry which is preliminary data.</text>
</comment>
<dbReference type="AlphaFoldDB" id="A0AAV2AUD3"/>
<protein>
    <submittedName>
        <fullName evidence="2">Uncharacterized protein</fullName>
    </submittedName>
</protein>
<gene>
    <name evidence="2" type="ORF">LARSCL_LOCUS14365</name>
</gene>
<accession>A0AAV2AUD3</accession>
<proteinExistence type="predicted"/>
<organism evidence="2 3">
    <name type="scientific">Larinioides sclopetarius</name>
    <dbReference type="NCBI Taxonomy" id="280406"/>
    <lineage>
        <taxon>Eukaryota</taxon>
        <taxon>Metazoa</taxon>
        <taxon>Ecdysozoa</taxon>
        <taxon>Arthropoda</taxon>
        <taxon>Chelicerata</taxon>
        <taxon>Arachnida</taxon>
        <taxon>Araneae</taxon>
        <taxon>Araneomorphae</taxon>
        <taxon>Entelegynae</taxon>
        <taxon>Araneoidea</taxon>
        <taxon>Araneidae</taxon>
        <taxon>Larinioides</taxon>
    </lineage>
</organism>
<evidence type="ECO:0000313" key="3">
    <source>
        <dbReference type="Proteomes" id="UP001497382"/>
    </source>
</evidence>
<feature type="compositionally biased region" description="Acidic residues" evidence="1">
    <location>
        <begin position="296"/>
        <end position="314"/>
    </location>
</feature>
<reference evidence="2 3" key="1">
    <citation type="submission" date="2024-04" db="EMBL/GenBank/DDBJ databases">
        <authorList>
            <person name="Rising A."/>
            <person name="Reimegard J."/>
            <person name="Sonavane S."/>
            <person name="Akerstrom W."/>
            <person name="Nylinder S."/>
            <person name="Hedman E."/>
            <person name="Kallberg Y."/>
        </authorList>
    </citation>
    <scope>NUCLEOTIDE SEQUENCE [LARGE SCALE GENOMIC DNA]</scope>
</reference>
<evidence type="ECO:0000256" key="1">
    <source>
        <dbReference type="SAM" id="MobiDB-lite"/>
    </source>
</evidence>
<feature type="region of interest" description="Disordered" evidence="1">
    <location>
        <begin position="296"/>
        <end position="319"/>
    </location>
</feature>
<sequence length="348" mass="39579">MDTTQDSVLSSIIFEHACKQEFKGVLRNMLEDKALVSKVLKNSSNIEQNSQKKSKIQPIFMLISLLRKLHAFENFSKISKNSSNVDVLPVIIELLETVYGQYSFISLKKFFTLTSELKLLDLLNLIVDNSESSMVVQKLNQHFPRWTATYRANLEKDFVIENTKVLDKIEESHTQCRRLILKLAADKSYKTKYMTEQYSNDMNRLMQESKSYILEVITALESQTGCSVLEKMLNGDGMENFDSNDLGVQLLLDYVQPDITDDALLRFLDDFDPILNSQPATALSSCLLPIDTMSEVSDDENCEDSDQSESDYENSQDARDHVKSFADALPSVTLNKTPGVQMDLDERS</sequence>
<evidence type="ECO:0000313" key="2">
    <source>
        <dbReference type="EMBL" id="CAL1286654.1"/>
    </source>
</evidence>
<name>A0AAV2AUD3_9ARAC</name>
<dbReference type="EMBL" id="CAXIEN010000206">
    <property type="protein sequence ID" value="CAL1286654.1"/>
    <property type="molecule type" value="Genomic_DNA"/>
</dbReference>
<dbReference type="Proteomes" id="UP001497382">
    <property type="component" value="Unassembled WGS sequence"/>
</dbReference>
<keyword evidence="3" id="KW-1185">Reference proteome</keyword>